<name>A0A931BJH0_9BACT</name>
<protein>
    <recommendedName>
        <fullName evidence="2">Bleomycin resistance protein</fullName>
    </recommendedName>
</protein>
<evidence type="ECO:0000256" key="1">
    <source>
        <dbReference type="ARBA" id="ARBA00011051"/>
    </source>
</evidence>
<dbReference type="GO" id="GO:0046677">
    <property type="term" value="P:response to antibiotic"/>
    <property type="evidence" value="ECO:0007669"/>
    <property type="project" value="UniProtKB-KW"/>
</dbReference>
<organism evidence="5 6">
    <name type="scientific">Hymenobacter properus</name>
    <dbReference type="NCBI Taxonomy" id="2791026"/>
    <lineage>
        <taxon>Bacteria</taxon>
        <taxon>Pseudomonadati</taxon>
        <taxon>Bacteroidota</taxon>
        <taxon>Cytophagia</taxon>
        <taxon>Cytophagales</taxon>
        <taxon>Hymenobacteraceae</taxon>
        <taxon>Hymenobacter</taxon>
    </lineage>
</organism>
<dbReference type="SUPFAM" id="SSF54593">
    <property type="entry name" value="Glyoxalase/Bleomycin resistance protein/Dihydroxybiphenyl dioxygenase"/>
    <property type="match status" value="1"/>
</dbReference>
<evidence type="ECO:0000256" key="2">
    <source>
        <dbReference type="ARBA" id="ARBA00021572"/>
    </source>
</evidence>
<keyword evidence="6" id="KW-1185">Reference proteome</keyword>
<dbReference type="Proteomes" id="UP000645610">
    <property type="component" value="Unassembled WGS sequence"/>
</dbReference>
<evidence type="ECO:0000259" key="4">
    <source>
        <dbReference type="PROSITE" id="PS51819"/>
    </source>
</evidence>
<comment type="caution">
    <text evidence="5">The sequence shown here is derived from an EMBL/GenBank/DDBJ whole genome shotgun (WGS) entry which is preliminary data.</text>
</comment>
<evidence type="ECO:0000313" key="6">
    <source>
        <dbReference type="Proteomes" id="UP000645610"/>
    </source>
</evidence>
<comment type="similarity">
    <text evidence="1">Belongs to the bleomycin resistance protein family.</text>
</comment>
<evidence type="ECO:0000313" key="5">
    <source>
        <dbReference type="EMBL" id="MBF9143646.1"/>
    </source>
</evidence>
<dbReference type="EMBL" id="JADQDP010000004">
    <property type="protein sequence ID" value="MBF9143646.1"/>
    <property type="molecule type" value="Genomic_DNA"/>
</dbReference>
<dbReference type="PROSITE" id="PS51819">
    <property type="entry name" value="VOC"/>
    <property type="match status" value="1"/>
</dbReference>
<feature type="domain" description="VOC" evidence="4">
    <location>
        <begin position="1"/>
        <end position="119"/>
    </location>
</feature>
<evidence type="ECO:0000256" key="3">
    <source>
        <dbReference type="ARBA" id="ARBA00023251"/>
    </source>
</evidence>
<sequence length="120" mass="14028">MATVKPILRIFDYDKARTFYLDWLGFHLDWEHRPADSPAYLQISRGDVTLHLSEHHGDCSPGARVFIDDFEHLAAFHQQLLAQDYKYNRPGLDTPFYDPTALEMTVTDPFGNRLTFVERR</sequence>
<dbReference type="AlphaFoldDB" id="A0A931BJH0"/>
<keyword evidence="3" id="KW-0046">Antibiotic resistance</keyword>
<dbReference type="Pfam" id="PF19581">
    <property type="entry name" value="Glyoxalase_7"/>
    <property type="match status" value="1"/>
</dbReference>
<reference evidence="5 6" key="1">
    <citation type="submission" date="2020-11" db="EMBL/GenBank/DDBJ databases">
        <authorList>
            <person name="Kim M.K."/>
        </authorList>
    </citation>
    <scope>NUCLEOTIDE SEQUENCE [LARGE SCALE GENOMIC DNA]</scope>
    <source>
        <strain evidence="5 6">BT439</strain>
    </source>
</reference>
<proteinExistence type="inferred from homology"/>
<dbReference type="Gene3D" id="3.10.180.10">
    <property type="entry name" value="2,3-Dihydroxybiphenyl 1,2-Dioxygenase, domain 1"/>
    <property type="match status" value="1"/>
</dbReference>
<accession>A0A931BJH0</accession>
<dbReference type="InterPro" id="IPR029068">
    <property type="entry name" value="Glyas_Bleomycin-R_OHBP_Dase"/>
</dbReference>
<dbReference type="InterPro" id="IPR000335">
    <property type="entry name" value="Bleomycin-R"/>
</dbReference>
<gene>
    <name evidence="5" type="ORF">I2I01_18520</name>
</gene>
<dbReference type="InterPro" id="IPR037523">
    <property type="entry name" value="VOC_core"/>
</dbReference>
<dbReference type="RefSeq" id="WP_196287991.1">
    <property type="nucleotide sequence ID" value="NZ_JADQDP010000004.1"/>
</dbReference>